<evidence type="ECO:0000313" key="2">
    <source>
        <dbReference type="EMBL" id="VDL96329.1"/>
    </source>
</evidence>
<accession>A0A183T0E6</accession>
<sequence length="136" mass="14968">MKVSSTYLAQNFGGYKLKTGCSSLCKTASAISADRADEFLTRIQHLEVEADEVMVSFDVISLFTSIPPALAIYTIDGFLRGKYGETDQILKRAHIIELLEPCLKTFFTFNGQVYEQPKGTPLGSPLSGLITEALMH</sequence>
<protein>
    <submittedName>
        <fullName evidence="4">Reverse transcriptase domain-containing protein</fullName>
    </submittedName>
</protein>
<organism evidence="4">
    <name type="scientific">Schistocephalus solidus</name>
    <name type="common">Tapeworm</name>
    <dbReference type="NCBI Taxonomy" id="70667"/>
    <lineage>
        <taxon>Eukaryota</taxon>
        <taxon>Metazoa</taxon>
        <taxon>Spiralia</taxon>
        <taxon>Lophotrochozoa</taxon>
        <taxon>Platyhelminthes</taxon>
        <taxon>Cestoda</taxon>
        <taxon>Eucestoda</taxon>
        <taxon>Diphyllobothriidea</taxon>
        <taxon>Diphyllobothriidae</taxon>
        <taxon>Schistocephalus</taxon>
    </lineage>
</organism>
<evidence type="ECO:0000313" key="4">
    <source>
        <dbReference type="WBParaSite" id="SSLN_0001031001-mRNA-1"/>
    </source>
</evidence>
<dbReference type="AlphaFoldDB" id="A0A183T0E6"/>
<dbReference type="PANTHER" id="PTHR21301:SF11">
    <property type="entry name" value="GIY-YIG DOMAIN-CONTAINING PROTEIN"/>
    <property type="match status" value="1"/>
</dbReference>
<keyword evidence="3" id="KW-1185">Reference proteome</keyword>
<feature type="domain" description="Reverse transcriptase" evidence="1">
    <location>
        <begin position="1"/>
        <end position="136"/>
    </location>
</feature>
<dbReference type="Proteomes" id="UP000275846">
    <property type="component" value="Unassembled WGS sequence"/>
</dbReference>
<dbReference type="EMBL" id="UYSU01035557">
    <property type="protein sequence ID" value="VDL96329.1"/>
    <property type="molecule type" value="Genomic_DNA"/>
</dbReference>
<dbReference type="PROSITE" id="PS50878">
    <property type="entry name" value="RT_POL"/>
    <property type="match status" value="1"/>
</dbReference>
<reference evidence="4" key="1">
    <citation type="submission" date="2016-06" db="UniProtKB">
        <authorList>
            <consortium name="WormBaseParasite"/>
        </authorList>
    </citation>
    <scope>IDENTIFICATION</scope>
</reference>
<dbReference type="PANTHER" id="PTHR21301">
    <property type="entry name" value="REVERSE TRANSCRIPTASE"/>
    <property type="match status" value="1"/>
</dbReference>
<evidence type="ECO:0000259" key="1">
    <source>
        <dbReference type="PROSITE" id="PS50878"/>
    </source>
</evidence>
<reference evidence="2 3" key="2">
    <citation type="submission" date="2018-11" db="EMBL/GenBank/DDBJ databases">
        <authorList>
            <consortium name="Pathogen Informatics"/>
        </authorList>
    </citation>
    <scope>NUCLEOTIDE SEQUENCE [LARGE SCALE GENOMIC DNA]</scope>
    <source>
        <strain evidence="2 3">NST_G2</strain>
    </source>
</reference>
<dbReference type="WBParaSite" id="SSLN_0001031001-mRNA-1">
    <property type="protein sequence ID" value="SSLN_0001031001-mRNA-1"/>
    <property type="gene ID" value="SSLN_0001031001"/>
</dbReference>
<gene>
    <name evidence="2" type="ORF">SSLN_LOCUS9944</name>
</gene>
<evidence type="ECO:0000313" key="3">
    <source>
        <dbReference type="Proteomes" id="UP000275846"/>
    </source>
</evidence>
<proteinExistence type="predicted"/>
<dbReference type="InterPro" id="IPR000477">
    <property type="entry name" value="RT_dom"/>
</dbReference>
<name>A0A183T0E6_SCHSO</name>
<dbReference type="OrthoDB" id="8963429at2759"/>